<comment type="similarity">
    <text evidence="2 7">Belongs to the ExbD/TolR family.</text>
</comment>
<feature type="transmembrane region" description="Helical" evidence="8">
    <location>
        <begin position="12"/>
        <end position="33"/>
    </location>
</feature>
<evidence type="ECO:0000256" key="8">
    <source>
        <dbReference type="SAM" id="Phobius"/>
    </source>
</evidence>
<keyword evidence="4 7" id="KW-0812">Transmembrane</keyword>
<evidence type="ECO:0000256" key="5">
    <source>
        <dbReference type="ARBA" id="ARBA00022989"/>
    </source>
</evidence>
<keyword evidence="3" id="KW-1003">Cell membrane</keyword>
<protein>
    <submittedName>
        <fullName evidence="9">Biopolymer transporter ExbD</fullName>
    </submittedName>
</protein>
<dbReference type="PANTHER" id="PTHR30558">
    <property type="entry name" value="EXBD MEMBRANE COMPONENT OF PMF-DRIVEN MACROMOLECULE IMPORT SYSTEM"/>
    <property type="match status" value="1"/>
</dbReference>
<accession>A0A8J7Z945</accession>
<keyword evidence="7" id="KW-0653">Protein transport</keyword>
<dbReference type="Pfam" id="PF02472">
    <property type="entry name" value="ExbD"/>
    <property type="match status" value="1"/>
</dbReference>
<keyword evidence="5 8" id="KW-1133">Transmembrane helix</keyword>
<dbReference type="GO" id="GO:0005886">
    <property type="term" value="C:plasma membrane"/>
    <property type="evidence" value="ECO:0007669"/>
    <property type="project" value="UniProtKB-SubCell"/>
</dbReference>
<evidence type="ECO:0000256" key="3">
    <source>
        <dbReference type="ARBA" id="ARBA00022475"/>
    </source>
</evidence>
<keyword evidence="10" id="KW-1185">Reference proteome</keyword>
<evidence type="ECO:0000256" key="6">
    <source>
        <dbReference type="ARBA" id="ARBA00023136"/>
    </source>
</evidence>
<reference evidence="9" key="1">
    <citation type="submission" date="2019-12" db="EMBL/GenBank/DDBJ databases">
        <title>High-Quality draft genome sequences of three cyanobacteria isolated from the limestone walls of the Old Cathedral of Coimbra.</title>
        <authorList>
            <person name="Tiago I."/>
            <person name="Soares F."/>
            <person name="Portugal A."/>
        </authorList>
    </citation>
    <scope>NUCLEOTIDE SEQUENCE</scope>
    <source>
        <strain evidence="9">A</strain>
    </source>
</reference>
<proteinExistence type="inferred from homology"/>
<evidence type="ECO:0000313" key="10">
    <source>
        <dbReference type="Proteomes" id="UP000646053"/>
    </source>
</evidence>
<dbReference type="GO" id="GO:0015031">
    <property type="term" value="P:protein transport"/>
    <property type="evidence" value="ECO:0007669"/>
    <property type="project" value="UniProtKB-KW"/>
</dbReference>
<organism evidence="9 10">
    <name type="scientific">Myxacorys almedinensis A</name>
    <dbReference type="NCBI Taxonomy" id="2690445"/>
    <lineage>
        <taxon>Bacteria</taxon>
        <taxon>Bacillati</taxon>
        <taxon>Cyanobacteriota</taxon>
        <taxon>Cyanophyceae</taxon>
        <taxon>Leptolyngbyales</taxon>
        <taxon>Leptolyngbyaceae</taxon>
        <taxon>Myxacorys</taxon>
        <taxon>Myxacorys almedinensis</taxon>
    </lineage>
</organism>
<dbReference type="PANTHER" id="PTHR30558:SF3">
    <property type="entry name" value="BIOPOLYMER TRANSPORT PROTEIN EXBD-RELATED"/>
    <property type="match status" value="1"/>
</dbReference>
<name>A0A8J7Z945_9CYAN</name>
<dbReference type="InterPro" id="IPR003400">
    <property type="entry name" value="ExbD"/>
</dbReference>
<dbReference type="AlphaFoldDB" id="A0A8J7Z945"/>
<gene>
    <name evidence="9" type="ORF">GS601_10505</name>
</gene>
<dbReference type="Gene3D" id="3.30.420.270">
    <property type="match status" value="1"/>
</dbReference>
<comment type="subcellular location">
    <subcellularLocation>
        <location evidence="1">Cell membrane</location>
        <topology evidence="1">Single-pass membrane protein</topology>
    </subcellularLocation>
    <subcellularLocation>
        <location evidence="7">Cell membrane</location>
        <topology evidence="7">Single-pass type II membrane protein</topology>
    </subcellularLocation>
</comment>
<sequence>MPEINLLPMMDVIMTILTFFIIVSMTLTSFQAVDVSLPQSKDGKTTEKPANPLIVGLNQQGQLLLEGKTAPRDRLAQHIAAYLNATPDGTVVLKADKQLPYERVVQVLGTLRDMGGDRVSLAIE</sequence>
<comment type="caution">
    <text evidence="9">The sequence shown here is derived from an EMBL/GenBank/DDBJ whole genome shotgun (WGS) entry which is preliminary data.</text>
</comment>
<dbReference type="Proteomes" id="UP000646053">
    <property type="component" value="Unassembled WGS sequence"/>
</dbReference>
<evidence type="ECO:0000256" key="2">
    <source>
        <dbReference type="ARBA" id="ARBA00005811"/>
    </source>
</evidence>
<evidence type="ECO:0000256" key="4">
    <source>
        <dbReference type="ARBA" id="ARBA00022692"/>
    </source>
</evidence>
<dbReference type="GO" id="GO:0022857">
    <property type="term" value="F:transmembrane transporter activity"/>
    <property type="evidence" value="ECO:0007669"/>
    <property type="project" value="InterPro"/>
</dbReference>
<evidence type="ECO:0000256" key="7">
    <source>
        <dbReference type="RuleBase" id="RU003879"/>
    </source>
</evidence>
<keyword evidence="7" id="KW-0813">Transport</keyword>
<dbReference type="EMBL" id="WVIE01000010">
    <property type="protein sequence ID" value="NDJ17715.1"/>
    <property type="molecule type" value="Genomic_DNA"/>
</dbReference>
<keyword evidence="6 8" id="KW-0472">Membrane</keyword>
<evidence type="ECO:0000256" key="1">
    <source>
        <dbReference type="ARBA" id="ARBA00004162"/>
    </source>
</evidence>
<evidence type="ECO:0000313" key="9">
    <source>
        <dbReference type="EMBL" id="NDJ17715.1"/>
    </source>
</evidence>